<dbReference type="EMBL" id="AAWS01000010">
    <property type="protein sequence ID" value="EAY29633.1"/>
    <property type="molecule type" value="Genomic_DNA"/>
</dbReference>
<dbReference type="Pfam" id="PF13424">
    <property type="entry name" value="TPR_12"/>
    <property type="match status" value="1"/>
</dbReference>
<keyword evidence="1" id="KW-0812">Transmembrane</keyword>
<feature type="transmembrane region" description="Helical" evidence="1">
    <location>
        <begin position="388"/>
        <end position="405"/>
    </location>
</feature>
<dbReference type="Proteomes" id="UP000004095">
    <property type="component" value="Unassembled WGS sequence"/>
</dbReference>
<gene>
    <name evidence="4" type="ORF">M23134_00517</name>
</gene>
<dbReference type="SMART" id="SM00028">
    <property type="entry name" value="TPR"/>
    <property type="match status" value="4"/>
</dbReference>
<dbReference type="RefSeq" id="WP_002696094.1">
    <property type="nucleotide sequence ID" value="NZ_AAWS01000010.1"/>
</dbReference>
<evidence type="ECO:0000256" key="1">
    <source>
        <dbReference type="SAM" id="Phobius"/>
    </source>
</evidence>
<keyword evidence="5" id="KW-1185">Reference proteome</keyword>
<feature type="chain" id="PRO_5002642237" evidence="2">
    <location>
        <begin position="25"/>
        <end position="511"/>
    </location>
</feature>
<reference evidence="4 5" key="1">
    <citation type="submission" date="2007-01" db="EMBL/GenBank/DDBJ databases">
        <authorList>
            <person name="Haygood M."/>
            <person name="Podell S."/>
            <person name="Anderson C."/>
            <person name="Hopkinson B."/>
            <person name="Roe K."/>
            <person name="Barbeau K."/>
            <person name="Gaasterland T."/>
            <person name="Ferriera S."/>
            <person name="Johnson J."/>
            <person name="Kravitz S."/>
            <person name="Beeson K."/>
            <person name="Sutton G."/>
            <person name="Rogers Y.-H."/>
            <person name="Friedman R."/>
            <person name="Frazier M."/>
            <person name="Venter J.C."/>
        </authorList>
    </citation>
    <scope>NUCLEOTIDE SEQUENCE [LARGE SCALE GENOMIC DNA]</scope>
    <source>
        <strain evidence="4 5">ATCC 23134</strain>
    </source>
</reference>
<dbReference type="Pfam" id="PF08281">
    <property type="entry name" value="Sigma70_r4_2"/>
    <property type="match status" value="1"/>
</dbReference>
<comment type="caution">
    <text evidence="4">The sequence shown here is derived from an EMBL/GenBank/DDBJ whole genome shotgun (WGS) entry which is preliminary data.</text>
</comment>
<organism evidence="4 5">
    <name type="scientific">Microscilla marina ATCC 23134</name>
    <dbReference type="NCBI Taxonomy" id="313606"/>
    <lineage>
        <taxon>Bacteria</taxon>
        <taxon>Pseudomonadati</taxon>
        <taxon>Bacteroidota</taxon>
        <taxon>Cytophagia</taxon>
        <taxon>Cytophagales</taxon>
        <taxon>Microscillaceae</taxon>
        <taxon>Microscilla</taxon>
    </lineage>
</organism>
<feature type="signal peptide" evidence="2">
    <location>
        <begin position="1"/>
        <end position="24"/>
    </location>
</feature>
<keyword evidence="1" id="KW-1133">Transmembrane helix</keyword>
<dbReference type="AlphaFoldDB" id="A1ZJ97"/>
<sequence>MLSITLRLSLAGLALCVAFGWACAQTTNHPQPKSRYDRLYAQAYRAGSAQPDSAIYYARQAASATQKPQEQANAHNLLAFYGLNQGYYGLAIQHYQQAYDLYKQPIQKATMLKNMAFCHKNTGNYQATIPIVRQAIQIFTKLKEVDYHIEALNLLANCHNAETNFGNAQCIYMQAVELAKRHSKPQKLASIYTDFANFKENQHKYDSAVYYQRLALQAPQLHPSKESIRWVKLAWYYLQSKNLPAAEQSLRQAQSLEHTSPKAWAYYWGVQGLVHYIKLQKSQAKQAYHRFDSLLQVLGGNTAQPIQQKFAHKTAYDMYHSGYSLIGRIWPREHEKAYFAQVRQWYAQRKRTEHRLLQKTKVNVTLRDSLVIARTAPRVNVVRQITPWWWLVMVAAIAIAGLWLYQARTQKLRAETRQVQAQANFVETIKTSPIKGMGDLSKAEVDMLAKIEHHQKDKLTADEVRMFVMVGRGGYTYKAISLRTNFTEGNIKTKVRRAKKACGVSNLKDLM</sequence>
<evidence type="ECO:0000313" key="5">
    <source>
        <dbReference type="Proteomes" id="UP000004095"/>
    </source>
</evidence>
<dbReference type="InterPro" id="IPR011990">
    <property type="entry name" value="TPR-like_helical_dom_sf"/>
</dbReference>
<dbReference type="InterPro" id="IPR013249">
    <property type="entry name" value="RNA_pol_sigma70_r4_t2"/>
</dbReference>
<evidence type="ECO:0000256" key="2">
    <source>
        <dbReference type="SAM" id="SignalP"/>
    </source>
</evidence>
<dbReference type="OrthoDB" id="977000at2"/>
<dbReference type="Gene3D" id="1.25.40.10">
    <property type="entry name" value="Tetratricopeptide repeat domain"/>
    <property type="match status" value="2"/>
</dbReference>
<evidence type="ECO:0000313" key="4">
    <source>
        <dbReference type="EMBL" id="EAY29633.1"/>
    </source>
</evidence>
<protein>
    <submittedName>
        <fullName evidence="4">Tetratricopeptide repeat domain protein</fullName>
    </submittedName>
</protein>
<evidence type="ECO:0000259" key="3">
    <source>
        <dbReference type="Pfam" id="PF08281"/>
    </source>
</evidence>
<proteinExistence type="predicted"/>
<keyword evidence="1" id="KW-0472">Membrane</keyword>
<keyword evidence="2" id="KW-0732">Signal</keyword>
<dbReference type="GO" id="GO:0016987">
    <property type="term" value="F:sigma factor activity"/>
    <property type="evidence" value="ECO:0007669"/>
    <property type="project" value="InterPro"/>
</dbReference>
<accession>A1ZJ97</accession>
<feature type="domain" description="RNA polymerase sigma factor 70 region 4 type 2" evidence="3">
    <location>
        <begin position="457"/>
        <end position="502"/>
    </location>
</feature>
<name>A1ZJ97_MICM2</name>
<dbReference type="GO" id="GO:0003677">
    <property type="term" value="F:DNA binding"/>
    <property type="evidence" value="ECO:0007669"/>
    <property type="project" value="InterPro"/>
</dbReference>
<dbReference type="SUPFAM" id="SSF48452">
    <property type="entry name" value="TPR-like"/>
    <property type="match status" value="1"/>
</dbReference>
<dbReference type="GO" id="GO:0006352">
    <property type="term" value="P:DNA-templated transcription initiation"/>
    <property type="evidence" value="ECO:0007669"/>
    <property type="project" value="InterPro"/>
</dbReference>
<dbReference type="InterPro" id="IPR019734">
    <property type="entry name" value="TPR_rpt"/>
</dbReference>